<reference evidence="2 3" key="1">
    <citation type="submission" date="2019-12" db="EMBL/GenBank/DDBJ databases">
        <authorList>
            <person name="Alioto T."/>
            <person name="Alioto T."/>
            <person name="Gomez Garrido J."/>
        </authorList>
    </citation>
    <scope>NUCLEOTIDE SEQUENCE [LARGE SCALE GENOMIC DNA]</scope>
</reference>
<name>A0A8S0TWQ9_OLEEU</name>
<keyword evidence="3" id="KW-1185">Reference proteome</keyword>
<dbReference type="Proteomes" id="UP000594638">
    <property type="component" value="Unassembled WGS sequence"/>
</dbReference>
<comment type="caution">
    <text evidence="2">The sequence shown here is derived from an EMBL/GenBank/DDBJ whole genome shotgun (WGS) entry which is preliminary data.</text>
</comment>
<gene>
    <name evidence="2" type="ORF">OLEA9_A116630</name>
</gene>
<dbReference type="AlphaFoldDB" id="A0A8S0TWQ9"/>
<sequence length="117" mass="13369">MGIAKCRRDFSCSGLEEMFVREVHQNTASRRFTQNLLRQQSTTCKSRAPRSRMYGGKNHTEDKGKRAIEDVVAFPNNKKKKVCDSSQSTESVDCKISTKLTRNAYAVIRGSLRFNFK</sequence>
<dbReference type="Gramene" id="OE9A116630T1">
    <property type="protein sequence ID" value="OE9A116630C1"/>
    <property type="gene ID" value="OE9A116630"/>
</dbReference>
<accession>A0A8S0TWQ9</accession>
<evidence type="ECO:0000313" key="2">
    <source>
        <dbReference type="EMBL" id="CAA3007919.1"/>
    </source>
</evidence>
<feature type="compositionally biased region" description="Polar residues" evidence="1">
    <location>
        <begin position="34"/>
        <end position="45"/>
    </location>
</feature>
<feature type="region of interest" description="Disordered" evidence="1">
    <location>
        <begin position="34"/>
        <end position="64"/>
    </location>
</feature>
<protein>
    <submittedName>
        <fullName evidence="2">Uncharacterized protein</fullName>
    </submittedName>
</protein>
<proteinExistence type="predicted"/>
<evidence type="ECO:0000256" key="1">
    <source>
        <dbReference type="SAM" id="MobiDB-lite"/>
    </source>
</evidence>
<dbReference type="EMBL" id="CACTIH010007287">
    <property type="protein sequence ID" value="CAA3007919.1"/>
    <property type="molecule type" value="Genomic_DNA"/>
</dbReference>
<organism evidence="2 3">
    <name type="scientific">Olea europaea subsp. europaea</name>
    <dbReference type="NCBI Taxonomy" id="158383"/>
    <lineage>
        <taxon>Eukaryota</taxon>
        <taxon>Viridiplantae</taxon>
        <taxon>Streptophyta</taxon>
        <taxon>Embryophyta</taxon>
        <taxon>Tracheophyta</taxon>
        <taxon>Spermatophyta</taxon>
        <taxon>Magnoliopsida</taxon>
        <taxon>eudicotyledons</taxon>
        <taxon>Gunneridae</taxon>
        <taxon>Pentapetalae</taxon>
        <taxon>asterids</taxon>
        <taxon>lamiids</taxon>
        <taxon>Lamiales</taxon>
        <taxon>Oleaceae</taxon>
        <taxon>Oleeae</taxon>
        <taxon>Olea</taxon>
    </lineage>
</organism>
<evidence type="ECO:0000313" key="3">
    <source>
        <dbReference type="Proteomes" id="UP000594638"/>
    </source>
</evidence>